<evidence type="ECO:0000256" key="4">
    <source>
        <dbReference type="ARBA" id="ARBA00022737"/>
    </source>
</evidence>
<dbReference type="STRING" id="1676925.ENSPKIP00000015808"/>
<name>A0A3B3RBQ4_9TELE</name>
<dbReference type="CTD" id="123872"/>
<keyword evidence="3" id="KW-0433">Leucine-rich repeat</keyword>
<dbReference type="FunFam" id="3.80.10.10:FF:000166">
    <property type="entry name" value="Dynein assembly factor 1, axonemal"/>
    <property type="match status" value="1"/>
</dbReference>
<dbReference type="Proteomes" id="UP000261540">
    <property type="component" value="Unplaced"/>
</dbReference>
<dbReference type="Ensembl" id="ENSPKIT00000040283.1">
    <property type="protein sequence ID" value="ENSPKIP00000015808.1"/>
    <property type="gene ID" value="ENSPKIG00000002381.1"/>
</dbReference>
<dbReference type="GO" id="GO:0035082">
    <property type="term" value="P:axoneme assembly"/>
    <property type="evidence" value="ECO:0007669"/>
    <property type="project" value="TreeGrafter"/>
</dbReference>
<dbReference type="Ensembl" id="ENSPKIT00000040267.1">
    <property type="protein sequence ID" value="ENSPKIP00000015793.1"/>
    <property type="gene ID" value="ENSPKIG00000002381.1"/>
</dbReference>
<dbReference type="PANTHER" id="PTHR45973">
    <property type="entry name" value="PROTEIN PHOSPHATASE 1 REGULATORY SUBUNIT SDS22-RELATED"/>
    <property type="match status" value="1"/>
</dbReference>
<dbReference type="SMART" id="SM00365">
    <property type="entry name" value="LRR_SD22"/>
    <property type="match status" value="4"/>
</dbReference>
<dbReference type="GeneTree" id="ENSGT00940000158494"/>
<accession>A0A3B3RBQ4</accession>
<protein>
    <submittedName>
        <fullName evidence="8">Dynein axonemal assembly factor 1</fullName>
    </submittedName>
</protein>
<evidence type="ECO:0000256" key="7">
    <source>
        <dbReference type="SAM" id="MobiDB-lite"/>
    </source>
</evidence>
<sequence length="602" mass="67458">MQTKLCPLAKLEETVGGNSKGSHDFCTEVKNSTKHDGHAAGGETDLSDRVRQKCLEADGQKCKSGPKQDKNDKDPGPRMTKEFLKAHCKQHKLYMTPYLNDTLYLHYKGFSTIENLEEYTGLKCLWLECNGLQRIQNLEAQVQLRCLFLQQNLIHRLENLEQLSQLCTLNVCNNYIKLVENISCLPELSTLQLGHNVIENMQDIAHLALCPTISVLDLSHNKLRDPAILGVLEAMPNLRVLNLMGNEVIRNLPNYRKTLIVRLRQLTYLDDRPVFPKDRACAEAWASGGLEAERAQREMWETRERKKIQDSVNAMIAIRDRARDKRRLEGQQEHVKAAAMAEKPTGQEKIKAFVEDCLQAQQEIQESDAVGGQPELRASTLPHQSQEAGPSLPAADMPVKLMATQGSSIAAEQGTQPTAAQDSLLITELDVVPTATQGKRLITEPMNQRAAVETQPMGTQGVFVTELERSDQLQTIHLDDDSKIFIADLPDLEEVEDTDVSAEQYVFRPIIEVISEEGETHPQSIREVDRTPSWVQRPDPKPSELILRVDSGPPSSHTFPEHFLAGNAPQLRESPPGLLGQLEVPRASQHPPQPRVLIKELD</sequence>
<dbReference type="InterPro" id="IPR001611">
    <property type="entry name" value="Leu-rich_rpt"/>
</dbReference>
<dbReference type="KEGG" id="pki:111846650"/>
<evidence type="ECO:0000313" key="8">
    <source>
        <dbReference type="Ensembl" id="ENSPKIP00000015808.1"/>
    </source>
</evidence>
<dbReference type="Gene3D" id="3.80.10.10">
    <property type="entry name" value="Ribonuclease Inhibitor"/>
    <property type="match status" value="2"/>
</dbReference>
<comment type="similarity">
    <text evidence="2">Belongs to the DNAAF1 family.</text>
</comment>
<dbReference type="SUPFAM" id="SSF52075">
    <property type="entry name" value="Outer arm dynein light chain 1"/>
    <property type="match status" value="1"/>
</dbReference>
<dbReference type="OrthoDB" id="1904536at2759"/>
<organism evidence="8 9">
    <name type="scientific">Paramormyrops kingsleyae</name>
    <dbReference type="NCBI Taxonomy" id="1676925"/>
    <lineage>
        <taxon>Eukaryota</taxon>
        <taxon>Metazoa</taxon>
        <taxon>Chordata</taxon>
        <taxon>Craniata</taxon>
        <taxon>Vertebrata</taxon>
        <taxon>Euteleostomi</taxon>
        <taxon>Actinopterygii</taxon>
        <taxon>Neopterygii</taxon>
        <taxon>Teleostei</taxon>
        <taxon>Osteoglossocephala</taxon>
        <taxon>Osteoglossomorpha</taxon>
        <taxon>Osteoglossiformes</taxon>
        <taxon>Mormyridae</taxon>
        <taxon>Paramormyrops</taxon>
    </lineage>
</organism>
<keyword evidence="5" id="KW-0969">Cilium</keyword>
<feature type="region of interest" description="Disordered" evidence="7">
    <location>
        <begin position="518"/>
        <end position="602"/>
    </location>
</feature>
<dbReference type="Pfam" id="PF14580">
    <property type="entry name" value="LRR_9"/>
    <property type="match status" value="1"/>
</dbReference>
<evidence type="ECO:0000256" key="6">
    <source>
        <dbReference type="ARBA" id="ARBA00023273"/>
    </source>
</evidence>
<keyword evidence="6" id="KW-0966">Cell projection</keyword>
<evidence type="ECO:0000256" key="5">
    <source>
        <dbReference type="ARBA" id="ARBA00023069"/>
    </source>
</evidence>
<proteinExistence type="inferred from homology"/>
<feature type="compositionally biased region" description="Basic and acidic residues" evidence="7">
    <location>
        <begin position="46"/>
        <end position="79"/>
    </location>
</feature>
<reference evidence="8" key="1">
    <citation type="submission" date="2025-05" db="UniProtKB">
        <authorList>
            <consortium name="Ensembl"/>
        </authorList>
    </citation>
    <scope>IDENTIFICATION</scope>
</reference>
<feature type="compositionally biased region" description="Basic and acidic residues" evidence="7">
    <location>
        <begin position="21"/>
        <end position="38"/>
    </location>
</feature>
<dbReference type="FunFam" id="3.80.10.10:FF:000331">
    <property type="entry name" value="Dynein assembly factor 1, axonemal homolog"/>
    <property type="match status" value="1"/>
</dbReference>
<dbReference type="InterPro" id="IPR032675">
    <property type="entry name" value="LRR_dom_sf"/>
</dbReference>
<feature type="region of interest" description="Disordered" evidence="7">
    <location>
        <begin position="11"/>
        <end position="79"/>
    </location>
</feature>
<dbReference type="PANTHER" id="PTHR45973:SF9">
    <property type="entry name" value="LEUCINE-RICH REPEAT-CONTAINING PROTEIN 46"/>
    <property type="match status" value="1"/>
</dbReference>
<dbReference type="Ensembl" id="ENSPKIT00000040310.1">
    <property type="protein sequence ID" value="ENSPKIP00000015834.1"/>
    <property type="gene ID" value="ENSPKIG00000002381.1"/>
</dbReference>
<keyword evidence="4" id="KW-0677">Repeat</keyword>
<evidence type="ECO:0000256" key="1">
    <source>
        <dbReference type="ARBA" id="ARBA00004138"/>
    </source>
</evidence>
<comment type="subcellular location">
    <subcellularLocation>
        <location evidence="1">Cell projection</location>
        <location evidence="1">Cilium</location>
    </subcellularLocation>
</comment>
<dbReference type="GO" id="GO:0070840">
    <property type="term" value="F:dynein complex binding"/>
    <property type="evidence" value="ECO:0007669"/>
    <property type="project" value="TreeGrafter"/>
</dbReference>
<dbReference type="PROSITE" id="PS51450">
    <property type="entry name" value="LRR"/>
    <property type="match status" value="3"/>
</dbReference>
<dbReference type="InterPro" id="IPR050576">
    <property type="entry name" value="Cilia_flagella_integrity"/>
</dbReference>
<evidence type="ECO:0000256" key="2">
    <source>
        <dbReference type="ARBA" id="ARBA00006453"/>
    </source>
</evidence>
<dbReference type="GO" id="GO:0005930">
    <property type="term" value="C:axoneme"/>
    <property type="evidence" value="ECO:0007669"/>
    <property type="project" value="TreeGrafter"/>
</dbReference>
<evidence type="ECO:0000256" key="3">
    <source>
        <dbReference type="ARBA" id="ARBA00022614"/>
    </source>
</evidence>
<dbReference type="AlphaFoldDB" id="A0A3B3RBQ4"/>
<evidence type="ECO:0000313" key="9">
    <source>
        <dbReference type="Proteomes" id="UP000261540"/>
    </source>
</evidence>
<keyword evidence="9" id="KW-1185">Reference proteome</keyword>
<feature type="compositionally biased region" description="Basic and acidic residues" evidence="7">
    <location>
        <begin position="518"/>
        <end position="530"/>
    </location>
</feature>